<dbReference type="RefSeq" id="WP_154546977.1">
    <property type="nucleotide sequence ID" value="NZ_JBKZBY010000006.1"/>
</dbReference>
<dbReference type="Proteomes" id="UP000438120">
    <property type="component" value="Unassembled WGS sequence"/>
</dbReference>
<organism evidence="6 7">
    <name type="scientific">Lactobacillus porci</name>
    <dbReference type="NCBI Taxonomy" id="2012477"/>
    <lineage>
        <taxon>Bacteria</taxon>
        <taxon>Bacillati</taxon>
        <taxon>Bacillota</taxon>
        <taxon>Bacilli</taxon>
        <taxon>Lactobacillales</taxon>
        <taxon>Lactobacillaceae</taxon>
        <taxon>Lactobacillus</taxon>
    </lineage>
</organism>
<dbReference type="OrthoDB" id="9815206at2"/>
<comment type="subunit">
    <text evidence="5">Homodimer. Interacts with FtsZ.</text>
</comment>
<evidence type="ECO:0000256" key="3">
    <source>
        <dbReference type="ARBA" id="ARBA00023306"/>
    </source>
</evidence>
<dbReference type="Pfam" id="PF04472">
    <property type="entry name" value="SepF"/>
    <property type="match status" value="1"/>
</dbReference>
<comment type="similarity">
    <text evidence="5">Belongs to the SepF family.</text>
</comment>
<evidence type="ECO:0000313" key="7">
    <source>
        <dbReference type="Proteomes" id="UP000438120"/>
    </source>
</evidence>
<dbReference type="EMBL" id="VUMX01000002">
    <property type="protein sequence ID" value="MST86317.1"/>
    <property type="molecule type" value="Genomic_DNA"/>
</dbReference>
<dbReference type="PANTHER" id="PTHR35798">
    <property type="entry name" value="CELL DIVISION PROTEIN SEPF"/>
    <property type="match status" value="1"/>
</dbReference>
<dbReference type="InterPro" id="IPR038594">
    <property type="entry name" value="SepF-like_sf"/>
</dbReference>
<dbReference type="HAMAP" id="MF_01197">
    <property type="entry name" value="SepF"/>
    <property type="match status" value="1"/>
</dbReference>
<sequence>MAGKGTFSKFFGFEEEQPKEDYYDDEEVQAESSYASNASNANNVVSIKSGLSSKQKSEIVIYEPRVYSDAKEIAQNLLHDKAIIINFSRMDDGSARRVVDFITGTVYALEGEIQRVGNKIFLATPKNFQTDGKVTELLDKKDNLS</sequence>
<gene>
    <name evidence="5" type="primary">sepF</name>
    <name evidence="6" type="ORF">FYJ62_01295</name>
</gene>
<keyword evidence="7" id="KW-1185">Reference proteome</keyword>
<comment type="caution">
    <text evidence="6">The sequence shown here is derived from an EMBL/GenBank/DDBJ whole genome shotgun (WGS) entry which is preliminary data.</text>
</comment>
<keyword evidence="2 5" id="KW-0717">Septation</keyword>
<evidence type="ECO:0000256" key="5">
    <source>
        <dbReference type="HAMAP-Rule" id="MF_01197"/>
    </source>
</evidence>
<accession>A0A6A8MCU8</accession>
<keyword evidence="3 5" id="KW-0131">Cell cycle</keyword>
<dbReference type="PANTHER" id="PTHR35798:SF1">
    <property type="entry name" value="CELL DIVISION PROTEIN SEPF"/>
    <property type="match status" value="1"/>
</dbReference>
<comment type="subcellular location">
    <subcellularLocation>
        <location evidence="5">Cytoplasm</location>
    </subcellularLocation>
    <text evidence="5">Localizes to the division site, in a FtsZ-dependent manner.</text>
</comment>
<reference evidence="6 7" key="1">
    <citation type="submission" date="2019-08" db="EMBL/GenBank/DDBJ databases">
        <title>In-depth cultivation of the pig gut microbiome towards novel bacterial diversity and tailored functional studies.</title>
        <authorList>
            <person name="Wylensek D."/>
            <person name="Hitch T.C.A."/>
            <person name="Clavel T."/>
        </authorList>
    </citation>
    <scope>NUCLEOTIDE SEQUENCE [LARGE SCALE GENOMIC DNA]</scope>
    <source>
        <strain evidence="6 7">Bifido-178-WT-2B</strain>
    </source>
</reference>
<proteinExistence type="inferred from homology"/>
<keyword evidence="1 5" id="KW-0132">Cell division</keyword>
<keyword evidence="5" id="KW-0963">Cytoplasm</keyword>
<name>A0A6A8MCU8_9LACO</name>
<dbReference type="GO" id="GO:0005737">
    <property type="term" value="C:cytoplasm"/>
    <property type="evidence" value="ECO:0007669"/>
    <property type="project" value="UniProtKB-SubCell"/>
</dbReference>
<protein>
    <recommendedName>
        <fullName evidence="5">Cell division protein SepF</fullName>
    </recommendedName>
</protein>
<comment type="function">
    <text evidence="4 5">Cell division protein that is part of the divisome complex and is recruited early to the Z-ring. Probably stimulates Z-ring formation, perhaps through the cross-linking of FtsZ protofilaments. Its function overlaps with FtsA.</text>
</comment>
<dbReference type="GO" id="GO:0000917">
    <property type="term" value="P:division septum assembly"/>
    <property type="evidence" value="ECO:0007669"/>
    <property type="project" value="UniProtKB-KW"/>
</dbReference>
<dbReference type="GO" id="GO:0043093">
    <property type="term" value="P:FtsZ-dependent cytokinesis"/>
    <property type="evidence" value="ECO:0007669"/>
    <property type="project" value="UniProtKB-UniRule"/>
</dbReference>
<evidence type="ECO:0000256" key="4">
    <source>
        <dbReference type="ARBA" id="ARBA00044936"/>
    </source>
</evidence>
<dbReference type="AlphaFoldDB" id="A0A6A8MCU8"/>
<evidence type="ECO:0000256" key="1">
    <source>
        <dbReference type="ARBA" id="ARBA00022618"/>
    </source>
</evidence>
<evidence type="ECO:0000313" key="6">
    <source>
        <dbReference type="EMBL" id="MST86317.1"/>
    </source>
</evidence>
<dbReference type="InterPro" id="IPR007561">
    <property type="entry name" value="Cell_div_SepF/SepF-rel"/>
</dbReference>
<dbReference type="InterPro" id="IPR023052">
    <property type="entry name" value="Cell_div_SepF"/>
</dbReference>
<dbReference type="Gene3D" id="3.30.110.150">
    <property type="entry name" value="SepF-like protein"/>
    <property type="match status" value="1"/>
</dbReference>
<evidence type="ECO:0000256" key="2">
    <source>
        <dbReference type="ARBA" id="ARBA00023210"/>
    </source>
</evidence>